<dbReference type="GO" id="GO:0043590">
    <property type="term" value="C:bacterial nucleoid"/>
    <property type="evidence" value="ECO:0007669"/>
    <property type="project" value="TreeGrafter"/>
</dbReference>
<dbReference type="InterPro" id="IPR004604">
    <property type="entry name" value="DNA_recomb/repair_RecN"/>
</dbReference>
<dbReference type="GO" id="GO:0005524">
    <property type="term" value="F:ATP binding"/>
    <property type="evidence" value="ECO:0007669"/>
    <property type="project" value="UniProtKB-KW"/>
</dbReference>
<evidence type="ECO:0000313" key="12">
    <source>
        <dbReference type="EMBL" id="CAB5071390.1"/>
    </source>
</evidence>
<organism evidence="10">
    <name type="scientific">freshwater metagenome</name>
    <dbReference type="NCBI Taxonomy" id="449393"/>
    <lineage>
        <taxon>unclassified sequences</taxon>
        <taxon>metagenomes</taxon>
        <taxon>ecological metagenomes</taxon>
    </lineage>
</organism>
<evidence type="ECO:0000256" key="2">
    <source>
        <dbReference type="ARBA" id="ARBA00009441"/>
    </source>
</evidence>
<evidence type="ECO:0000313" key="10">
    <source>
        <dbReference type="EMBL" id="CAB4704232.1"/>
    </source>
</evidence>
<evidence type="ECO:0000313" key="11">
    <source>
        <dbReference type="EMBL" id="CAB4902667.1"/>
    </source>
</evidence>
<dbReference type="CDD" id="cd03241">
    <property type="entry name" value="ABC_RecN"/>
    <property type="match status" value="1"/>
</dbReference>
<dbReference type="PANTHER" id="PTHR11059">
    <property type="entry name" value="DNA REPAIR PROTEIN RECN"/>
    <property type="match status" value="1"/>
</dbReference>
<keyword evidence="6" id="KW-0067">ATP-binding</keyword>
<keyword evidence="5" id="KW-0227">DNA damage</keyword>
<dbReference type="Gene3D" id="3.40.50.300">
    <property type="entry name" value="P-loop containing nucleotide triphosphate hydrolases"/>
    <property type="match status" value="2"/>
</dbReference>
<dbReference type="PIRSF" id="PIRSF003128">
    <property type="entry name" value="RecN"/>
    <property type="match status" value="1"/>
</dbReference>
<accession>A0A6J6Q117</accession>
<dbReference type="InterPro" id="IPR027417">
    <property type="entry name" value="P-loop_NTPase"/>
</dbReference>
<keyword evidence="7" id="KW-0234">DNA repair</keyword>
<dbReference type="GO" id="GO:0006281">
    <property type="term" value="P:DNA repair"/>
    <property type="evidence" value="ECO:0007669"/>
    <property type="project" value="UniProtKB-KW"/>
</dbReference>
<proteinExistence type="inferred from homology"/>
<reference evidence="10" key="1">
    <citation type="submission" date="2020-05" db="EMBL/GenBank/DDBJ databases">
        <authorList>
            <person name="Chiriac C."/>
            <person name="Salcher M."/>
            <person name="Ghai R."/>
            <person name="Kavagutti S V."/>
        </authorList>
    </citation>
    <scope>NUCLEOTIDE SEQUENCE</scope>
</reference>
<dbReference type="PANTHER" id="PTHR11059:SF0">
    <property type="entry name" value="DNA REPAIR PROTEIN RECN"/>
    <property type="match status" value="1"/>
</dbReference>
<name>A0A6J6Q117_9ZZZZ</name>
<comment type="similarity">
    <text evidence="2">Belongs to the RecN family.</text>
</comment>
<evidence type="ECO:0000256" key="3">
    <source>
        <dbReference type="ARBA" id="ARBA00021315"/>
    </source>
</evidence>
<dbReference type="GO" id="GO:0009432">
    <property type="term" value="P:SOS response"/>
    <property type="evidence" value="ECO:0007669"/>
    <property type="project" value="TreeGrafter"/>
</dbReference>
<evidence type="ECO:0000256" key="4">
    <source>
        <dbReference type="ARBA" id="ARBA00022741"/>
    </source>
</evidence>
<dbReference type="EMBL" id="CAFBMI010000062">
    <property type="protein sequence ID" value="CAB4902667.1"/>
    <property type="molecule type" value="Genomic_DNA"/>
</dbReference>
<dbReference type="SUPFAM" id="SSF52540">
    <property type="entry name" value="P-loop containing nucleoside triphosphate hydrolases"/>
    <property type="match status" value="1"/>
</dbReference>
<dbReference type="InterPro" id="IPR003395">
    <property type="entry name" value="RecF/RecN/SMC_N"/>
</dbReference>
<evidence type="ECO:0000256" key="8">
    <source>
        <dbReference type="ARBA" id="ARBA00033408"/>
    </source>
</evidence>
<gene>
    <name evidence="10" type="ORF">UFOPK2589_00996</name>
    <name evidence="11" type="ORF">UFOPK3558_00763</name>
    <name evidence="12" type="ORF">UFOPK4372_00430</name>
</gene>
<dbReference type="GO" id="GO:0006310">
    <property type="term" value="P:DNA recombination"/>
    <property type="evidence" value="ECO:0007669"/>
    <property type="project" value="InterPro"/>
</dbReference>
<keyword evidence="4" id="KW-0547">Nucleotide-binding</keyword>
<evidence type="ECO:0000256" key="6">
    <source>
        <dbReference type="ARBA" id="ARBA00022840"/>
    </source>
</evidence>
<evidence type="ECO:0000259" key="9">
    <source>
        <dbReference type="Pfam" id="PF02463"/>
    </source>
</evidence>
<sequence>MSERSFLKEISIRGIGVIDDASIDLEHGFTVLTGETGAGKTMVLTALSLVLGGKSDSALVRQGSERLVASATFQITPMIEQRAVDLGANVEDRELILTRSVTVHSKSKATAGGVSVPLSVLNEISQELIEIHAQSASMSITKQHMQRDILDRFGGGQLASDLVSYREIFEQYSEMVVRISGMRKNANNREKEIAELLEFSSHYEKIKPTLHEWSQVNVEIDRLGSVEELRLAVTSASNLIDSDDGGLLSAVFGARKLLESVAQKDAEIEKMNEKIAESSYLLSDFIQEASSYLLSLEADPNRLDALQSRKAELTSFNKKFADVPVSDDSLKDLIERHTAMQETLEDLTGGDERLVALEAELIVLKKSLLERAKKLSASRHKIAQDLSISVSEEIHSLSMPHTNFICEVTSPDYTSQLSAHVFTINGCDEVAMLLQAQKDGPLVAVSKGASGGELSRIMLALEVVLAKSAPVGTYIFDEVDAGVGGKAAIEVGRRLFNLSKHAQVIAITHLPQVAAWADSHFVVKKSSDGSVTQSDVIEVRDNERVEEIARMLAGHEDSRSAQEHATELLAMRE</sequence>
<comment type="function">
    <text evidence="1">May be involved in recombinational repair of damaged DNA.</text>
</comment>
<evidence type="ECO:0000256" key="1">
    <source>
        <dbReference type="ARBA" id="ARBA00003618"/>
    </source>
</evidence>
<dbReference type="NCBIfam" id="TIGR00634">
    <property type="entry name" value="recN"/>
    <property type="match status" value="1"/>
</dbReference>
<dbReference type="AlphaFoldDB" id="A0A6J6Q117"/>
<protein>
    <recommendedName>
        <fullName evidence="3">DNA repair protein RecN</fullName>
    </recommendedName>
    <alternativeName>
        <fullName evidence="8">Recombination protein N</fullName>
    </alternativeName>
</protein>
<dbReference type="EMBL" id="CAFBQZ010000020">
    <property type="protein sequence ID" value="CAB5071390.1"/>
    <property type="molecule type" value="Genomic_DNA"/>
</dbReference>
<evidence type="ECO:0000256" key="5">
    <source>
        <dbReference type="ARBA" id="ARBA00022763"/>
    </source>
</evidence>
<dbReference type="Pfam" id="PF02463">
    <property type="entry name" value="SMC_N"/>
    <property type="match status" value="1"/>
</dbReference>
<dbReference type="EMBL" id="CAEZXT010000073">
    <property type="protein sequence ID" value="CAB4704232.1"/>
    <property type="molecule type" value="Genomic_DNA"/>
</dbReference>
<feature type="domain" description="RecF/RecN/SMC N-terminal" evidence="9">
    <location>
        <begin position="7"/>
        <end position="529"/>
    </location>
</feature>
<evidence type="ECO:0000256" key="7">
    <source>
        <dbReference type="ARBA" id="ARBA00023204"/>
    </source>
</evidence>